<dbReference type="Pfam" id="PF04178">
    <property type="entry name" value="Got1"/>
    <property type="match status" value="1"/>
</dbReference>
<accession>A0A8J4Q3C9</accession>
<keyword evidence="6 8" id="KW-0472">Membrane</keyword>
<evidence type="ECO:0000256" key="2">
    <source>
        <dbReference type="ARBA" id="ARBA00022448"/>
    </source>
</evidence>
<dbReference type="GO" id="GO:0016192">
    <property type="term" value="P:vesicle-mediated transport"/>
    <property type="evidence" value="ECO:0007669"/>
    <property type="project" value="InterPro"/>
</dbReference>
<dbReference type="OrthoDB" id="73614at2759"/>
<feature type="transmembrane region" description="Helical" evidence="8">
    <location>
        <begin position="171"/>
        <end position="189"/>
    </location>
</feature>
<dbReference type="GO" id="GO:0005737">
    <property type="term" value="C:cytoplasm"/>
    <property type="evidence" value="ECO:0007669"/>
    <property type="project" value="UniProtKB-ARBA"/>
</dbReference>
<keyword evidence="4 8" id="KW-0653">Protein transport</keyword>
<comment type="similarity">
    <text evidence="7 8">Belongs to the SFT2 family.</text>
</comment>
<proteinExistence type="inferred from homology"/>
<dbReference type="AlphaFoldDB" id="A0A8J4Q3C9"/>
<name>A0A8J4Q3C9_9MYCE</name>
<dbReference type="InterPro" id="IPR007305">
    <property type="entry name" value="Vesicle_transpt_Got1/SFT2"/>
</dbReference>
<sequence length="212" mass="24071">MNNNNNYSQFDNLNFKTENNGFFSNITNKSNEYWNDINNNFTGDDGFFNKIKSNIPYASNTNKPVEQKSFYQEVQESTSLSFYQRLIGFAIFFIIGIVFLGMSTFFILAPKTFAKFYTIGSLCLFGSSMVLVGVKKHFQTMFSGDRLFPSLIYIGSIFCTLYFALVLKSTPLSLISVILQLGALVWYSLSYIPMGRQVVGGFVSTVYSFIRS</sequence>
<evidence type="ECO:0000256" key="4">
    <source>
        <dbReference type="ARBA" id="ARBA00022927"/>
    </source>
</evidence>
<gene>
    <name evidence="9" type="ORF">CYY_000645</name>
</gene>
<dbReference type="PANTHER" id="PTHR23137:SF36">
    <property type="entry name" value="VESICLE TRANSPORT PROTEIN SFT2C"/>
    <property type="match status" value="1"/>
</dbReference>
<keyword evidence="5 8" id="KW-1133">Transmembrane helix</keyword>
<evidence type="ECO:0000313" key="10">
    <source>
        <dbReference type="Proteomes" id="UP000695562"/>
    </source>
</evidence>
<dbReference type="PANTHER" id="PTHR23137">
    <property type="entry name" value="VESICLE TRANSPORT PROTEIN-RELATED"/>
    <property type="match status" value="1"/>
</dbReference>
<dbReference type="Proteomes" id="UP000695562">
    <property type="component" value="Unassembled WGS sequence"/>
</dbReference>
<organism evidence="9 10">
    <name type="scientific">Polysphondylium violaceum</name>
    <dbReference type="NCBI Taxonomy" id="133409"/>
    <lineage>
        <taxon>Eukaryota</taxon>
        <taxon>Amoebozoa</taxon>
        <taxon>Evosea</taxon>
        <taxon>Eumycetozoa</taxon>
        <taxon>Dictyostelia</taxon>
        <taxon>Dictyosteliales</taxon>
        <taxon>Dictyosteliaceae</taxon>
        <taxon>Polysphondylium</taxon>
    </lineage>
</organism>
<feature type="transmembrane region" description="Helical" evidence="8">
    <location>
        <begin position="114"/>
        <end position="134"/>
    </location>
</feature>
<dbReference type="GO" id="GO:0015031">
    <property type="term" value="P:protein transport"/>
    <property type="evidence" value="ECO:0007669"/>
    <property type="project" value="UniProtKB-KW"/>
</dbReference>
<keyword evidence="2 8" id="KW-0813">Transport</keyword>
<evidence type="ECO:0000256" key="7">
    <source>
        <dbReference type="ARBA" id="ARBA00025800"/>
    </source>
</evidence>
<protein>
    <recommendedName>
        <fullName evidence="8">Vesicle transport protein</fullName>
    </recommendedName>
</protein>
<evidence type="ECO:0000256" key="6">
    <source>
        <dbReference type="ARBA" id="ARBA00023136"/>
    </source>
</evidence>
<evidence type="ECO:0000256" key="8">
    <source>
        <dbReference type="RuleBase" id="RU363111"/>
    </source>
</evidence>
<feature type="transmembrane region" description="Helical" evidence="8">
    <location>
        <begin position="86"/>
        <end position="108"/>
    </location>
</feature>
<comment type="subcellular location">
    <subcellularLocation>
        <location evidence="1 8">Membrane</location>
        <topology evidence="1 8">Multi-pass membrane protein</topology>
    </subcellularLocation>
</comment>
<evidence type="ECO:0000313" key="9">
    <source>
        <dbReference type="EMBL" id="KAF2078007.1"/>
    </source>
</evidence>
<comment type="function">
    <text evidence="8">May be involved in fusion of retrograde transport vesicles derived from an endocytic compartment with the Golgi complex.</text>
</comment>
<keyword evidence="10" id="KW-1185">Reference proteome</keyword>
<dbReference type="GO" id="GO:0016020">
    <property type="term" value="C:membrane"/>
    <property type="evidence" value="ECO:0007669"/>
    <property type="project" value="UniProtKB-SubCell"/>
</dbReference>
<dbReference type="GO" id="GO:0012505">
    <property type="term" value="C:endomembrane system"/>
    <property type="evidence" value="ECO:0007669"/>
    <property type="project" value="UniProtKB-ARBA"/>
</dbReference>
<evidence type="ECO:0000256" key="5">
    <source>
        <dbReference type="ARBA" id="ARBA00022989"/>
    </source>
</evidence>
<dbReference type="EMBL" id="AJWJ01000013">
    <property type="protein sequence ID" value="KAF2078007.1"/>
    <property type="molecule type" value="Genomic_DNA"/>
</dbReference>
<comment type="caution">
    <text evidence="9">The sequence shown here is derived from an EMBL/GenBank/DDBJ whole genome shotgun (WGS) entry which is preliminary data.</text>
</comment>
<evidence type="ECO:0000256" key="1">
    <source>
        <dbReference type="ARBA" id="ARBA00004141"/>
    </source>
</evidence>
<keyword evidence="3 8" id="KW-0812">Transmembrane</keyword>
<evidence type="ECO:0000256" key="3">
    <source>
        <dbReference type="ARBA" id="ARBA00022692"/>
    </source>
</evidence>
<dbReference type="InterPro" id="IPR011691">
    <property type="entry name" value="Vesicle_transpt_SFT2"/>
</dbReference>
<reference evidence="9" key="1">
    <citation type="submission" date="2020-01" db="EMBL/GenBank/DDBJ databases">
        <title>Development of genomics and gene disruption for Polysphondylium violaceum indicates a role for the polyketide synthase stlB in stalk morphogenesis.</title>
        <authorList>
            <person name="Narita B."/>
            <person name="Kawabe Y."/>
            <person name="Kin K."/>
            <person name="Saito T."/>
            <person name="Gibbs R."/>
            <person name="Kuspa A."/>
            <person name="Muzny D."/>
            <person name="Queller D."/>
            <person name="Richards S."/>
            <person name="Strassman J."/>
            <person name="Sucgang R."/>
            <person name="Worley K."/>
            <person name="Schaap P."/>
        </authorList>
    </citation>
    <scope>NUCLEOTIDE SEQUENCE</scope>
    <source>
        <strain evidence="9">QSvi11</strain>
    </source>
</reference>
<feature type="transmembrane region" description="Helical" evidence="8">
    <location>
        <begin position="146"/>
        <end position="165"/>
    </location>
</feature>